<dbReference type="CDD" id="cd06503">
    <property type="entry name" value="ATP-synt_Fo_b"/>
    <property type="match status" value="1"/>
</dbReference>
<keyword evidence="17" id="KW-0175">Coiled coil</keyword>
<evidence type="ECO:0000256" key="8">
    <source>
        <dbReference type="ARBA" id="ARBA00023065"/>
    </source>
</evidence>
<reference evidence="18 19" key="1">
    <citation type="submission" date="2019-08" db="EMBL/GenBank/DDBJ databases">
        <title>Genome of Luteibaculum oceani JCM 18817.</title>
        <authorList>
            <person name="Bowman J.P."/>
        </authorList>
    </citation>
    <scope>NUCLEOTIDE SEQUENCE [LARGE SCALE GENOMIC DNA]</scope>
    <source>
        <strain evidence="18 19">JCM 18817</strain>
    </source>
</reference>
<feature type="transmembrane region" description="Helical" evidence="15">
    <location>
        <begin position="12"/>
        <end position="30"/>
    </location>
</feature>
<dbReference type="GO" id="GO:0045259">
    <property type="term" value="C:proton-transporting ATP synthase complex"/>
    <property type="evidence" value="ECO:0007669"/>
    <property type="project" value="UniProtKB-KW"/>
</dbReference>
<protein>
    <recommendedName>
        <fullName evidence="15">ATP synthase subunit b</fullName>
    </recommendedName>
    <alternativeName>
        <fullName evidence="15">ATP synthase F(0) sector subunit b</fullName>
    </alternativeName>
    <alternativeName>
        <fullName evidence="15">ATPase subunit I</fullName>
    </alternativeName>
    <alternativeName>
        <fullName evidence="15">F-type ATPase subunit b</fullName>
        <shortName evidence="15">F-ATPase subunit b</shortName>
    </alternativeName>
</protein>
<comment type="similarity">
    <text evidence="1 15 16">Belongs to the ATPase B chain family.</text>
</comment>
<dbReference type="PANTHER" id="PTHR33445">
    <property type="entry name" value="ATP SYNTHASE SUBUNIT B', CHLOROPLASTIC"/>
    <property type="match status" value="1"/>
</dbReference>
<keyword evidence="8 15" id="KW-0406">Ion transport</keyword>
<keyword evidence="7 15" id="KW-1133">Transmembrane helix</keyword>
<dbReference type="Proteomes" id="UP000321168">
    <property type="component" value="Unassembled WGS sequence"/>
</dbReference>
<dbReference type="InterPro" id="IPR028987">
    <property type="entry name" value="ATP_synth_B-like_membr_sf"/>
</dbReference>
<evidence type="ECO:0000256" key="10">
    <source>
        <dbReference type="ARBA" id="ARBA00023310"/>
    </source>
</evidence>
<dbReference type="GO" id="GO:0005886">
    <property type="term" value="C:plasma membrane"/>
    <property type="evidence" value="ECO:0007669"/>
    <property type="project" value="UniProtKB-SubCell"/>
</dbReference>
<keyword evidence="3 15" id="KW-1003">Cell membrane</keyword>
<evidence type="ECO:0000256" key="17">
    <source>
        <dbReference type="SAM" id="Coils"/>
    </source>
</evidence>
<proteinExistence type="inferred from homology"/>
<keyword evidence="2 15" id="KW-0813">Transport</keyword>
<evidence type="ECO:0000256" key="3">
    <source>
        <dbReference type="ARBA" id="ARBA00022475"/>
    </source>
</evidence>
<comment type="function">
    <text evidence="12">Component of the F(0) channel, it forms part of the peripheral stalk, linking F(1) to F(0). The b'-subunit is a diverged and duplicated form of b found in plants and photosynthetic bacteria.</text>
</comment>
<keyword evidence="5 15" id="KW-0812">Transmembrane</keyword>
<comment type="subcellular location">
    <subcellularLocation>
        <location evidence="15">Cell membrane</location>
        <topology evidence="15">Single-pass membrane protein</topology>
    </subcellularLocation>
    <subcellularLocation>
        <location evidence="14">Endomembrane system</location>
        <topology evidence="14">Single-pass membrane protein</topology>
    </subcellularLocation>
</comment>
<dbReference type="NCBIfam" id="NF011041">
    <property type="entry name" value="PRK14471.1"/>
    <property type="match status" value="1"/>
</dbReference>
<evidence type="ECO:0000256" key="1">
    <source>
        <dbReference type="ARBA" id="ARBA00005513"/>
    </source>
</evidence>
<organism evidence="18 19">
    <name type="scientific">Luteibaculum oceani</name>
    <dbReference type="NCBI Taxonomy" id="1294296"/>
    <lineage>
        <taxon>Bacteria</taxon>
        <taxon>Pseudomonadati</taxon>
        <taxon>Bacteroidota</taxon>
        <taxon>Flavobacteriia</taxon>
        <taxon>Flavobacteriales</taxon>
        <taxon>Luteibaculaceae</taxon>
        <taxon>Luteibaculum</taxon>
    </lineage>
</organism>
<evidence type="ECO:0000313" key="19">
    <source>
        <dbReference type="Proteomes" id="UP000321168"/>
    </source>
</evidence>
<keyword evidence="19" id="KW-1185">Reference proteome</keyword>
<evidence type="ECO:0000256" key="11">
    <source>
        <dbReference type="ARBA" id="ARBA00025198"/>
    </source>
</evidence>
<dbReference type="InterPro" id="IPR005864">
    <property type="entry name" value="ATP_synth_F0_bsu_bac"/>
</dbReference>
<accession>A0A5C6VJ78</accession>
<comment type="subunit">
    <text evidence="15">F-type ATPases have 2 components, F(1) - the catalytic core - and F(0) - the membrane proton channel. F(1) has five subunits: alpha(3), beta(3), gamma(1), delta(1), epsilon(1). F(0) has three main subunits: a(1), b(2) and c(10-14). The alpha and beta chains form an alternating ring which encloses part of the gamma chain. F(1) is attached to F(0) by a central stalk formed by the gamma and epsilon chains, while a peripheral stalk is formed by the delta and b chains.</text>
</comment>
<sequence length="164" mass="18018">MELVTPELGLSIWTAVAFIILLVILRVFAWKPILEAVNAREESISSALAAAEEAKKEMASLKASNEELLREANEERQKIITQAKALQDKMITEAKDKAKSEAEKIVADAKESITMEKAAAMTELKNHIASLSIEIAEKIVREQLSSSDKQKALAENLASEVTLN</sequence>
<dbReference type="Gene3D" id="1.20.5.620">
    <property type="entry name" value="F1F0 ATP synthase subunit B, membrane domain"/>
    <property type="match status" value="1"/>
</dbReference>
<keyword evidence="6 15" id="KW-0375">Hydrogen ion transport</keyword>
<evidence type="ECO:0000313" key="18">
    <source>
        <dbReference type="EMBL" id="TXC85287.1"/>
    </source>
</evidence>
<evidence type="ECO:0000256" key="5">
    <source>
        <dbReference type="ARBA" id="ARBA00022692"/>
    </source>
</evidence>
<keyword evidence="10 15" id="KW-0066">ATP synthesis</keyword>
<evidence type="ECO:0000256" key="12">
    <source>
        <dbReference type="ARBA" id="ARBA00025614"/>
    </source>
</evidence>
<dbReference type="RefSeq" id="WP_147012574.1">
    <property type="nucleotide sequence ID" value="NZ_VORB01000001.1"/>
</dbReference>
<gene>
    <name evidence="15" type="primary">atpF</name>
    <name evidence="18" type="ORF">FRX97_01295</name>
</gene>
<dbReference type="GO" id="GO:0046961">
    <property type="term" value="F:proton-transporting ATPase activity, rotational mechanism"/>
    <property type="evidence" value="ECO:0007669"/>
    <property type="project" value="TreeGrafter"/>
</dbReference>
<comment type="function">
    <text evidence="11 15">F(1)F(0) ATP synthase produces ATP from ADP in the presence of a proton or sodium gradient. F-type ATPases consist of two structural domains, F(1) containing the extramembraneous catalytic core and F(0) containing the membrane proton channel, linked together by a central stalk and a peripheral stalk. During catalysis, ATP synthesis in the catalytic domain of F(1) is coupled via a rotary mechanism of the central stalk subunits to proton translocation.</text>
</comment>
<dbReference type="OrthoDB" id="9795289at2"/>
<dbReference type="Pfam" id="PF00430">
    <property type="entry name" value="ATP-synt_B"/>
    <property type="match status" value="1"/>
</dbReference>
<evidence type="ECO:0000256" key="16">
    <source>
        <dbReference type="RuleBase" id="RU003848"/>
    </source>
</evidence>
<evidence type="ECO:0000256" key="13">
    <source>
        <dbReference type="ARBA" id="ARBA00026054"/>
    </source>
</evidence>
<dbReference type="PANTHER" id="PTHR33445:SF1">
    <property type="entry name" value="ATP SYNTHASE SUBUNIT B"/>
    <property type="match status" value="1"/>
</dbReference>
<dbReference type="SUPFAM" id="SSF81573">
    <property type="entry name" value="F1F0 ATP synthase subunit B, membrane domain"/>
    <property type="match status" value="1"/>
</dbReference>
<dbReference type="HAMAP" id="MF_01398">
    <property type="entry name" value="ATP_synth_b_bprime"/>
    <property type="match status" value="1"/>
</dbReference>
<evidence type="ECO:0000256" key="14">
    <source>
        <dbReference type="ARBA" id="ARBA00037847"/>
    </source>
</evidence>
<keyword evidence="9 15" id="KW-0472">Membrane</keyword>
<comment type="caution">
    <text evidence="18">The sequence shown here is derived from an EMBL/GenBank/DDBJ whole genome shotgun (WGS) entry which is preliminary data.</text>
</comment>
<evidence type="ECO:0000256" key="4">
    <source>
        <dbReference type="ARBA" id="ARBA00022547"/>
    </source>
</evidence>
<feature type="coiled-coil region" evidence="17">
    <location>
        <begin position="44"/>
        <end position="89"/>
    </location>
</feature>
<evidence type="ECO:0000256" key="6">
    <source>
        <dbReference type="ARBA" id="ARBA00022781"/>
    </source>
</evidence>
<dbReference type="InterPro" id="IPR050059">
    <property type="entry name" value="ATP_synthase_B_chain"/>
</dbReference>
<dbReference type="AlphaFoldDB" id="A0A5C6VJ78"/>
<dbReference type="EMBL" id="VORB01000001">
    <property type="protein sequence ID" value="TXC85287.1"/>
    <property type="molecule type" value="Genomic_DNA"/>
</dbReference>
<evidence type="ECO:0000256" key="7">
    <source>
        <dbReference type="ARBA" id="ARBA00022989"/>
    </source>
</evidence>
<dbReference type="GO" id="GO:0046933">
    <property type="term" value="F:proton-transporting ATP synthase activity, rotational mechanism"/>
    <property type="evidence" value="ECO:0007669"/>
    <property type="project" value="UniProtKB-UniRule"/>
</dbReference>
<dbReference type="GO" id="GO:0012505">
    <property type="term" value="C:endomembrane system"/>
    <property type="evidence" value="ECO:0007669"/>
    <property type="project" value="UniProtKB-SubCell"/>
</dbReference>
<dbReference type="NCBIfam" id="TIGR01144">
    <property type="entry name" value="ATP_synt_b"/>
    <property type="match status" value="1"/>
</dbReference>
<evidence type="ECO:0000256" key="9">
    <source>
        <dbReference type="ARBA" id="ARBA00023136"/>
    </source>
</evidence>
<evidence type="ECO:0000256" key="15">
    <source>
        <dbReference type="HAMAP-Rule" id="MF_01398"/>
    </source>
</evidence>
<comment type="subunit">
    <text evidence="13">F-type ATPases have 2 components, F(1) - the catalytic core - and F(0) - the membrane proton channel. F(1) has five subunits: alpha(3), beta(3), gamma(1), delta(1), epsilon(1). F(0) has four main subunits: a(1), b(2) and c(10-14). The alpha and beta chains form an alternating ring which encloses part of the gamma chain. F(1) is attached to F(0) by a central stalk formed by the gamma and epsilon chains, while a peripheral stalk is formed by the delta and b chains.</text>
</comment>
<name>A0A5C6VJ78_9FLAO</name>
<dbReference type="InterPro" id="IPR002146">
    <property type="entry name" value="ATP_synth_b/b'su_bac/chlpt"/>
</dbReference>
<keyword evidence="4 15" id="KW-0138">CF(0)</keyword>
<evidence type="ECO:0000256" key="2">
    <source>
        <dbReference type="ARBA" id="ARBA00022448"/>
    </source>
</evidence>